<evidence type="ECO:0000313" key="5">
    <source>
        <dbReference type="EMBL" id="SDT11112.1"/>
    </source>
</evidence>
<evidence type="ECO:0000259" key="4">
    <source>
        <dbReference type="Pfam" id="PF09084"/>
    </source>
</evidence>
<dbReference type="Proteomes" id="UP000243904">
    <property type="component" value="Chromosome I"/>
</dbReference>
<proteinExistence type="inferred from homology"/>
<sequence length="329" mass="35862">MKPAKLLKLAACFGFLFQLSTARGEPAIVVRGSGLENVFVMAPIYVMKEQKFDLANGVDFQLKMYANIEAVYQAMRAGDSEMGPGGWTNALQWRATGSPWTVVYPIALGAGVDVLVPPGSSIKSLSDLKGKKVASYAGPTGTATMLLRTLLADYYGFDPAKTSDLQYGSPPVLINALKRGEIDALVLLDPLASKLMGNGEARSISNLVDDYQAKSGKKMLWLGWLVHEKLLQRSPEAVTRVLTAYRQALDYLDKHPDEWKRYAKPSGIDDAGLELLIKRTKHDLSADWNQGVIDDLEAFAPHASSILGTDIFPAKVPEGTFSLKYAPKP</sequence>
<dbReference type="Pfam" id="PF09084">
    <property type="entry name" value="NMT1"/>
    <property type="match status" value="1"/>
</dbReference>
<evidence type="ECO:0000313" key="6">
    <source>
        <dbReference type="Proteomes" id="UP000243904"/>
    </source>
</evidence>
<evidence type="ECO:0000256" key="1">
    <source>
        <dbReference type="ARBA" id="ARBA00004418"/>
    </source>
</evidence>
<organism evidence="5 6">
    <name type="scientific">Bradyrhizobium canariense</name>
    <dbReference type="NCBI Taxonomy" id="255045"/>
    <lineage>
        <taxon>Bacteria</taxon>
        <taxon>Pseudomonadati</taxon>
        <taxon>Pseudomonadota</taxon>
        <taxon>Alphaproteobacteria</taxon>
        <taxon>Hyphomicrobiales</taxon>
        <taxon>Nitrobacteraceae</taxon>
        <taxon>Bradyrhizobium</taxon>
    </lineage>
</organism>
<evidence type="ECO:0000256" key="3">
    <source>
        <dbReference type="ARBA" id="ARBA00022729"/>
    </source>
</evidence>
<dbReference type="GO" id="GO:0042597">
    <property type="term" value="C:periplasmic space"/>
    <property type="evidence" value="ECO:0007669"/>
    <property type="project" value="UniProtKB-SubCell"/>
</dbReference>
<feature type="domain" description="SsuA/THI5-like" evidence="4">
    <location>
        <begin position="41"/>
        <end position="258"/>
    </location>
</feature>
<name>A0A1H1XPQ0_9BRAD</name>
<gene>
    <name evidence="5" type="ORF">SAMN05444158_4424</name>
</gene>
<dbReference type="AlphaFoldDB" id="A0A1H1XPQ0"/>
<reference evidence="6" key="1">
    <citation type="submission" date="2016-10" db="EMBL/GenBank/DDBJ databases">
        <authorList>
            <person name="Varghese N."/>
            <person name="Submissions S."/>
        </authorList>
    </citation>
    <scope>NUCLEOTIDE SEQUENCE [LARGE SCALE GENOMIC DNA]</scope>
    <source>
        <strain evidence="6">GAS369</strain>
    </source>
</reference>
<accession>A0A1H1XPQ0</accession>
<dbReference type="InterPro" id="IPR015168">
    <property type="entry name" value="SsuA/THI5"/>
</dbReference>
<dbReference type="EMBL" id="LT629750">
    <property type="protein sequence ID" value="SDT11112.1"/>
    <property type="molecule type" value="Genomic_DNA"/>
</dbReference>
<protein>
    <submittedName>
        <fullName evidence="5">ABC-type nitrate/sulfonate/bicarbonate transport system, substrate-binding protein</fullName>
    </submittedName>
</protein>
<keyword evidence="6" id="KW-1185">Reference proteome</keyword>
<dbReference type="PANTHER" id="PTHR30024:SF47">
    <property type="entry name" value="TAURINE-BINDING PERIPLASMIC PROTEIN"/>
    <property type="match status" value="1"/>
</dbReference>
<dbReference type="Gene3D" id="3.40.190.10">
    <property type="entry name" value="Periplasmic binding protein-like II"/>
    <property type="match status" value="2"/>
</dbReference>
<dbReference type="RefSeq" id="WP_100384354.1">
    <property type="nucleotide sequence ID" value="NZ_LT629750.1"/>
</dbReference>
<comment type="subcellular location">
    <subcellularLocation>
        <location evidence="1">Periplasm</location>
    </subcellularLocation>
</comment>
<dbReference type="PANTHER" id="PTHR30024">
    <property type="entry name" value="ALIPHATIC SULFONATES-BINDING PROTEIN-RELATED"/>
    <property type="match status" value="1"/>
</dbReference>
<dbReference type="SUPFAM" id="SSF53850">
    <property type="entry name" value="Periplasmic binding protein-like II"/>
    <property type="match status" value="1"/>
</dbReference>
<comment type="similarity">
    <text evidence="2">Belongs to the bacterial solute-binding protein SsuA/TauA family.</text>
</comment>
<evidence type="ECO:0000256" key="2">
    <source>
        <dbReference type="ARBA" id="ARBA00010742"/>
    </source>
</evidence>
<keyword evidence="3" id="KW-0732">Signal</keyword>